<name>A0AA40HFI8_CNENI</name>
<dbReference type="Gene3D" id="2.60.40.10">
    <property type="entry name" value="Immunoglobulins"/>
    <property type="match status" value="14"/>
</dbReference>
<dbReference type="Proteomes" id="UP001177744">
    <property type="component" value="Unassembled WGS sequence"/>
</dbReference>
<keyword evidence="5" id="KW-1133">Transmembrane helix</keyword>
<dbReference type="SMART" id="SM00409">
    <property type="entry name" value="IG"/>
    <property type="match status" value="12"/>
</dbReference>
<dbReference type="InterPro" id="IPR013151">
    <property type="entry name" value="Immunoglobulin_dom"/>
</dbReference>
<dbReference type="GO" id="GO:0032396">
    <property type="term" value="F:inhibitory MHC class I receptor activity"/>
    <property type="evidence" value="ECO:0007669"/>
    <property type="project" value="TreeGrafter"/>
</dbReference>
<dbReference type="GO" id="GO:0019221">
    <property type="term" value="P:cytokine-mediated signaling pathway"/>
    <property type="evidence" value="ECO:0007669"/>
    <property type="project" value="TreeGrafter"/>
</dbReference>
<evidence type="ECO:0000313" key="8">
    <source>
        <dbReference type="Proteomes" id="UP001177744"/>
    </source>
</evidence>
<evidence type="ECO:0000256" key="2">
    <source>
        <dbReference type="ARBA" id="ARBA00023157"/>
    </source>
</evidence>
<dbReference type="GO" id="GO:0005886">
    <property type="term" value="C:plasma membrane"/>
    <property type="evidence" value="ECO:0007669"/>
    <property type="project" value="TreeGrafter"/>
</dbReference>
<sequence length="1435" mass="154614">MYRKPSLSAQPGPSVSRGVTVTLQCGSEIWFDTFHLHREGSLDPPQHLHLQNTSEPSQANFTLSPVSSGHQGTYRCYGSNSSSPYLLSQPSDPLELVVSGVIPKPFIQADPGPIVTKGSPLTIWCQGSLQASAYLLYKERGSEPWETRIPQDSSDKAGFFIGAMTPFHAGLYQCAYYTTGDILSERSDPLLLVVTGEYSAPSLSAQPSPVVASGGNVSLSCSSNFTSGPFHLLKEGGADLPQHMEAEWRIHTGRWWAIFPLGPVSTSHGGTYRCYGSPSSNPNVWSQPSAPLHIEVTEPLPKPMLWAEPGPVIPRGIPVTISCQGTQGTKEYRFEKEGSPPSWNSQKPQQPGDKAKFSITHMTDNDAGRYRCYYLSRTNWSEHSDPLELVVTGAYSKPRLSALPGPVVTSGGNVTLQCGSEQGFHRCYSSSSTSPYLLSLPSEPLELLVSGPIVTKGSPVTIWCQGSLQASAYVLYKERGSEPLDTRIPQDSSDKAGFLIGATTQSHAGRYQCAYHTTGDILSQRSDPLLLVVTGVDSAPSLSAQPSPVVASGGNVLLLCSSRVTSGPFHLLKEGGADLPRHMEAEPKMHAGRWRTIFPVGPVSPSHGGTYRCYGSRSSNPNVWSQPSAPLHIEVTGVHREPTLSAQPGALVLPGHSLTLQCHAEAGFDRFALTKEGGLTHPQRLDGQRSPNFPLGHVNRTHGGRYRCYSGHHRSSAWSAPSAPLDILVAAQPGRSVARGGTVTLQCGSEIWFDTFHLHREGSLVPPQHLRLLNTSAPSQANFTLSPVSSGHQGTYRCYGSRNTSPYLLSQPSDPLELVVSGLKWNLIILIGGLVALILLLSLLLFLLLRHQHQSKGRMSGVIPKPSIWADPGPIVTEGSPVTIWCQGSLQASAYVLYKERGSEPLDTRIPQNSSNKAGFLIGAMTSPHAGLYQCAYHTTGGILSERSDSLLLVVTGFYGAPSLSAQPGPVVASGGNMSLSCSSLFTWGTFHLLKEGGADQPQHMEAEPRMHAGTWQAIFPLGPVSPSHGGTYRCYGCSKSYPNVWSQASAPLHIEVTAYGTQDYTVENLIRMGMAGLILVVLGMLLFQARNDTRKTHDAARMELRGNNTPFRVGEPWRPSDDPRRLLQMKNRPPGDHHLYACLSILLPPPSPPSAHLRLQEEDTMTPTLKALICLGDFPKPSIWADPGPIVTKGSPVTIWCQGSLQASAYSLYKERRSEPLDTRIPQDSSNKAGFLIGAITQTHAGLYQCAYHTTGDILSERSDPLFLVVTGMGGAPSLSAQPSPVVASGGIVSLSCSSNLTSGPFHLLKEGGADPPQHMEAEPRMHAGRWQAIFPLGPVSPSHGGTYRCYGSSSSYPNVWSQPSAPLHIEVTGVHREPTLSAQPGALVLPGHSLTLQCHAEAGFDRFALTKDEGLTPPQRLDGQRSPDFPWAT</sequence>
<evidence type="ECO:0000313" key="7">
    <source>
        <dbReference type="EMBL" id="KAK1329736.1"/>
    </source>
</evidence>
<feature type="domain" description="Ig-like" evidence="6">
    <location>
        <begin position="301"/>
        <end position="372"/>
    </location>
</feature>
<keyword evidence="1" id="KW-0732">Signal</keyword>
<reference evidence="7" key="1">
    <citation type="submission" date="2023-06" db="EMBL/GenBank/DDBJ databases">
        <title>Reference genome for the Northern bat (Eptesicus nilssonii), a most northern bat species.</title>
        <authorList>
            <person name="Laine V.N."/>
            <person name="Pulliainen A.T."/>
            <person name="Lilley T.M."/>
        </authorList>
    </citation>
    <scope>NUCLEOTIDE SEQUENCE</scope>
    <source>
        <strain evidence="7">BLF_Eptnil</strain>
        <tissue evidence="7">Kidney</tissue>
    </source>
</reference>
<keyword evidence="2" id="KW-1015">Disulfide bond</keyword>
<dbReference type="CDD" id="cd05751">
    <property type="entry name" value="IgC2_D1_LILR_KIR_like"/>
    <property type="match status" value="1"/>
</dbReference>
<keyword evidence="8" id="KW-1185">Reference proteome</keyword>
<proteinExistence type="predicted"/>
<dbReference type="SUPFAM" id="SSF48726">
    <property type="entry name" value="Immunoglobulin"/>
    <property type="match status" value="14"/>
</dbReference>
<feature type="region of interest" description="Disordered" evidence="4">
    <location>
        <begin position="1415"/>
        <end position="1435"/>
    </location>
</feature>
<feature type="region of interest" description="Disordered" evidence="4">
    <location>
        <begin position="333"/>
        <end position="354"/>
    </location>
</feature>
<evidence type="ECO:0000256" key="3">
    <source>
        <dbReference type="ARBA" id="ARBA00023319"/>
    </source>
</evidence>
<dbReference type="EMBL" id="JAULJE010000021">
    <property type="protein sequence ID" value="KAK1329736.1"/>
    <property type="molecule type" value="Genomic_DNA"/>
</dbReference>
<feature type="transmembrane region" description="Helical" evidence="5">
    <location>
        <begin position="825"/>
        <end position="849"/>
    </location>
</feature>
<dbReference type="InterPro" id="IPR007110">
    <property type="entry name" value="Ig-like_dom"/>
</dbReference>
<dbReference type="InterPro" id="IPR050412">
    <property type="entry name" value="Ig-like_Receptors_ImmuneReg"/>
</dbReference>
<dbReference type="GO" id="GO:0002764">
    <property type="term" value="P:immune response-regulating signaling pathway"/>
    <property type="evidence" value="ECO:0007669"/>
    <property type="project" value="TreeGrafter"/>
</dbReference>
<dbReference type="PANTHER" id="PTHR11738">
    <property type="entry name" value="MHC CLASS I NK CELL RECEPTOR"/>
    <property type="match status" value="1"/>
</dbReference>
<keyword evidence="3" id="KW-0393">Immunoglobulin domain</keyword>
<feature type="transmembrane region" description="Helical" evidence="5">
    <location>
        <begin position="1070"/>
        <end position="1088"/>
    </location>
</feature>
<evidence type="ECO:0000256" key="1">
    <source>
        <dbReference type="ARBA" id="ARBA00022729"/>
    </source>
</evidence>
<dbReference type="PROSITE" id="PS50835">
    <property type="entry name" value="IG_LIKE"/>
    <property type="match status" value="2"/>
</dbReference>
<evidence type="ECO:0000256" key="4">
    <source>
        <dbReference type="SAM" id="MobiDB-lite"/>
    </source>
</evidence>
<dbReference type="SMART" id="SM00408">
    <property type="entry name" value="IGc2"/>
    <property type="match status" value="11"/>
</dbReference>
<comment type="caution">
    <text evidence="7">The sequence shown here is derived from an EMBL/GenBank/DDBJ whole genome shotgun (WGS) entry which is preliminary data.</text>
</comment>
<feature type="domain" description="Ig-like" evidence="6">
    <location>
        <begin position="201"/>
        <end position="274"/>
    </location>
</feature>
<dbReference type="FunFam" id="2.60.40.10:FF:000049">
    <property type="entry name" value="Leukocyte immunoglobulin-like receptor subfamily B member 1"/>
    <property type="match status" value="12"/>
</dbReference>
<dbReference type="InterPro" id="IPR003599">
    <property type="entry name" value="Ig_sub"/>
</dbReference>
<dbReference type="InterPro" id="IPR036179">
    <property type="entry name" value="Ig-like_dom_sf"/>
</dbReference>
<dbReference type="InterPro" id="IPR003598">
    <property type="entry name" value="Ig_sub2"/>
</dbReference>
<keyword evidence="5" id="KW-0472">Membrane</keyword>
<protein>
    <recommendedName>
        <fullName evidence="6">Ig-like domain-containing protein</fullName>
    </recommendedName>
</protein>
<evidence type="ECO:0000256" key="5">
    <source>
        <dbReference type="SAM" id="Phobius"/>
    </source>
</evidence>
<accession>A0AA40HFI8</accession>
<gene>
    <name evidence="7" type="ORF">QTO34_009919</name>
</gene>
<dbReference type="InterPro" id="IPR013783">
    <property type="entry name" value="Ig-like_fold"/>
</dbReference>
<evidence type="ECO:0000259" key="6">
    <source>
        <dbReference type="PROSITE" id="PS50835"/>
    </source>
</evidence>
<dbReference type="Pfam" id="PF00047">
    <property type="entry name" value="ig"/>
    <property type="match status" value="6"/>
</dbReference>
<organism evidence="7 8">
    <name type="scientific">Cnephaeus nilssonii</name>
    <name type="common">Northern bat</name>
    <name type="synonym">Eptesicus nilssonii</name>
    <dbReference type="NCBI Taxonomy" id="3371016"/>
    <lineage>
        <taxon>Eukaryota</taxon>
        <taxon>Metazoa</taxon>
        <taxon>Chordata</taxon>
        <taxon>Craniata</taxon>
        <taxon>Vertebrata</taxon>
        <taxon>Euteleostomi</taxon>
        <taxon>Mammalia</taxon>
        <taxon>Eutheria</taxon>
        <taxon>Laurasiatheria</taxon>
        <taxon>Chiroptera</taxon>
        <taxon>Yangochiroptera</taxon>
        <taxon>Vespertilionidae</taxon>
        <taxon>Cnephaeus</taxon>
    </lineage>
</organism>
<dbReference type="PANTHER" id="PTHR11738:SF88">
    <property type="entry name" value="IG-LIKE DOMAIN-CONTAINING PROTEIN"/>
    <property type="match status" value="1"/>
</dbReference>
<dbReference type="Pfam" id="PF13895">
    <property type="entry name" value="Ig_2"/>
    <property type="match status" value="5"/>
</dbReference>
<keyword evidence="5" id="KW-0812">Transmembrane</keyword>